<evidence type="ECO:0000313" key="3">
    <source>
        <dbReference type="Proteomes" id="UP000037660"/>
    </source>
</evidence>
<dbReference type="InterPro" id="IPR001387">
    <property type="entry name" value="Cro/C1-type_HTH"/>
</dbReference>
<reference evidence="3" key="1">
    <citation type="submission" date="2015-07" db="EMBL/GenBank/DDBJ databases">
        <title>Discovery of a poly(ethylene terephthalate assimilation.</title>
        <authorList>
            <person name="Yoshida S."/>
            <person name="Hiraga K."/>
            <person name="Takehana T."/>
            <person name="Taniguchi I."/>
            <person name="Yamaji H."/>
            <person name="Maeda Y."/>
            <person name="Toyohara K."/>
            <person name="Miyamoto K."/>
            <person name="Kimura Y."/>
            <person name="Oda K."/>
        </authorList>
    </citation>
    <scope>NUCLEOTIDE SEQUENCE [LARGE SCALE GENOMIC DNA]</scope>
    <source>
        <strain evidence="3">NBRC 110686 / TISTR 2288 / 201-F6</strain>
    </source>
</reference>
<dbReference type="RefSeq" id="WP_054022870.1">
    <property type="nucleotide sequence ID" value="NZ_BBYR01000138.1"/>
</dbReference>
<dbReference type="InterPro" id="IPR010982">
    <property type="entry name" value="Lambda_DNA-bd_dom_sf"/>
</dbReference>
<dbReference type="CDD" id="cd00093">
    <property type="entry name" value="HTH_XRE"/>
    <property type="match status" value="1"/>
</dbReference>
<evidence type="ECO:0000313" key="2">
    <source>
        <dbReference type="EMBL" id="GAP39042.1"/>
    </source>
</evidence>
<accession>A0A0K8P8S2</accession>
<dbReference type="GO" id="GO:0003677">
    <property type="term" value="F:DNA binding"/>
    <property type="evidence" value="ECO:0007669"/>
    <property type="project" value="InterPro"/>
</dbReference>
<feature type="domain" description="HTH cro/C1-type" evidence="1">
    <location>
        <begin position="15"/>
        <end position="59"/>
    </location>
</feature>
<dbReference type="SMART" id="SM00530">
    <property type="entry name" value="HTH_XRE"/>
    <property type="match status" value="1"/>
</dbReference>
<dbReference type="OrthoDB" id="2959414at2"/>
<name>A0A0K8P8S2_PISS1</name>
<dbReference type="Pfam" id="PF01381">
    <property type="entry name" value="HTH_3"/>
    <property type="match status" value="1"/>
</dbReference>
<dbReference type="SUPFAM" id="SSF47413">
    <property type="entry name" value="lambda repressor-like DNA-binding domains"/>
    <property type="match status" value="1"/>
</dbReference>
<protein>
    <recommendedName>
        <fullName evidence="1">HTH cro/C1-type domain-containing protein</fullName>
    </recommendedName>
</protein>
<sequence>MDFSTRLRAVIGNSTIDDFAAALGESPQRVKDVLRAKQKPPFELLLKLHERCGVDLNWLVTGSEPKSAGPQLRPDQAALLRDYDQADEIGRQGARRMLRSTLDQTAAVPAVKTQRTRRAA</sequence>
<organism evidence="2 3">
    <name type="scientific">Piscinibacter sakaiensis</name>
    <name type="common">Ideonella sakaiensis</name>
    <dbReference type="NCBI Taxonomy" id="1547922"/>
    <lineage>
        <taxon>Bacteria</taxon>
        <taxon>Pseudomonadati</taxon>
        <taxon>Pseudomonadota</taxon>
        <taxon>Betaproteobacteria</taxon>
        <taxon>Burkholderiales</taxon>
        <taxon>Sphaerotilaceae</taxon>
        <taxon>Piscinibacter</taxon>
    </lineage>
</organism>
<dbReference type="Proteomes" id="UP000037660">
    <property type="component" value="Unassembled WGS sequence"/>
</dbReference>
<comment type="caution">
    <text evidence="2">The sequence shown here is derived from an EMBL/GenBank/DDBJ whole genome shotgun (WGS) entry which is preliminary data.</text>
</comment>
<dbReference type="EMBL" id="BBYR01000138">
    <property type="protein sequence ID" value="GAP39042.1"/>
    <property type="molecule type" value="Genomic_DNA"/>
</dbReference>
<proteinExistence type="predicted"/>
<evidence type="ECO:0000259" key="1">
    <source>
        <dbReference type="PROSITE" id="PS50943"/>
    </source>
</evidence>
<keyword evidence="3" id="KW-1185">Reference proteome</keyword>
<dbReference type="PROSITE" id="PS50943">
    <property type="entry name" value="HTH_CROC1"/>
    <property type="match status" value="1"/>
</dbReference>
<reference evidence="2 3" key="2">
    <citation type="journal article" date="2016" name="Science">
        <title>A bacterium that degrades and assimilates poly(ethylene terephthalate).</title>
        <authorList>
            <person name="Yoshida S."/>
            <person name="Hiraga K."/>
            <person name="Takehana T."/>
            <person name="Taniguchi I."/>
            <person name="Yamaji H."/>
            <person name="Maeda Y."/>
            <person name="Toyohara K."/>
            <person name="Miyamoto K."/>
            <person name="Kimura Y."/>
            <person name="Oda K."/>
        </authorList>
    </citation>
    <scope>NUCLEOTIDE SEQUENCE [LARGE SCALE GENOMIC DNA]</scope>
    <source>
        <strain evidence="3">NBRC 110686 / TISTR 2288 / 201-F6</strain>
    </source>
</reference>
<dbReference type="Gene3D" id="1.10.260.40">
    <property type="entry name" value="lambda repressor-like DNA-binding domains"/>
    <property type="match status" value="1"/>
</dbReference>
<gene>
    <name evidence="2" type="ORF">ISF6_0673</name>
</gene>
<dbReference type="AlphaFoldDB" id="A0A0K8P8S2"/>